<feature type="compositionally biased region" description="Low complexity" evidence="6">
    <location>
        <begin position="1"/>
        <end position="16"/>
    </location>
</feature>
<dbReference type="Pfam" id="PF04082">
    <property type="entry name" value="Fungal_trans"/>
    <property type="match status" value="1"/>
</dbReference>
<name>A0A1L9T5L0_9EURO</name>
<dbReference type="PANTHER" id="PTHR31668">
    <property type="entry name" value="GLUCOSE TRANSPORT TRANSCRIPTION REGULATOR RGT1-RELATED-RELATED"/>
    <property type="match status" value="1"/>
</dbReference>
<dbReference type="GO" id="GO:0006351">
    <property type="term" value="P:DNA-templated transcription"/>
    <property type="evidence" value="ECO:0007669"/>
    <property type="project" value="InterPro"/>
</dbReference>
<proteinExistence type="predicted"/>
<reference evidence="9" key="1">
    <citation type="journal article" date="2017" name="Genome Biol.">
        <title>Comparative genomics reveals high biological diversity and specific adaptations in the industrially and medically important fungal genus Aspergillus.</title>
        <authorList>
            <person name="de Vries R.P."/>
            <person name="Riley R."/>
            <person name="Wiebenga A."/>
            <person name="Aguilar-Osorio G."/>
            <person name="Amillis S."/>
            <person name="Uchima C.A."/>
            <person name="Anderluh G."/>
            <person name="Asadollahi M."/>
            <person name="Askin M."/>
            <person name="Barry K."/>
            <person name="Battaglia E."/>
            <person name="Bayram O."/>
            <person name="Benocci T."/>
            <person name="Braus-Stromeyer S.A."/>
            <person name="Caldana C."/>
            <person name="Canovas D."/>
            <person name="Cerqueira G.C."/>
            <person name="Chen F."/>
            <person name="Chen W."/>
            <person name="Choi C."/>
            <person name="Clum A."/>
            <person name="Dos Santos R.A."/>
            <person name="Damasio A.R."/>
            <person name="Diallinas G."/>
            <person name="Emri T."/>
            <person name="Fekete E."/>
            <person name="Flipphi M."/>
            <person name="Freyberg S."/>
            <person name="Gallo A."/>
            <person name="Gournas C."/>
            <person name="Habgood R."/>
            <person name="Hainaut M."/>
            <person name="Harispe M.L."/>
            <person name="Henrissat B."/>
            <person name="Hilden K.S."/>
            <person name="Hope R."/>
            <person name="Hossain A."/>
            <person name="Karabika E."/>
            <person name="Karaffa L."/>
            <person name="Karanyi Z."/>
            <person name="Krasevec N."/>
            <person name="Kuo A."/>
            <person name="Kusch H."/>
            <person name="LaButti K."/>
            <person name="Lagendijk E.L."/>
            <person name="Lapidus A."/>
            <person name="Levasseur A."/>
            <person name="Lindquist E."/>
            <person name="Lipzen A."/>
            <person name="Logrieco A.F."/>
            <person name="MacCabe A."/>
            <person name="Maekelae M.R."/>
            <person name="Malavazi I."/>
            <person name="Melin P."/>
            <person name="Meyer V."/>
            <person name="Mielnichuk N."/>
            <person name="Miskei M."/>
            <person name="Molnar A.P."/>
            <person name="Mule G."/>
            <person name="Ngan C.Y."/>
            <person name="Orejas M."/>
            <person name="Orosz E."/>
            <person name="Ouedraogo J.P."/>
            <person name="Overkamp K.M."/>
            <person name="Park H.-S."/>
            <person name="Perrone G."/>
            <person name="Piumi F."/>
            <person name="Punt P.J."/>
            <person name="Ram A.F."/>
            <person name="Ramon A."/>
            <person name="Rauscher S."/>
            <person name="Record E."/>
            <person name="Riano-Pachon D.M."/>
            <person name="Robert V."/>
            <person name="Roehrig J."/>
            <person name="Ruller R."/>
            <person name="Salamov A."/>
            <person name="Salih N.S."/>
            <person name="Samson R.A."/>
            <person name="Sandor E."/>
            <person name="Sanguinetti M."/>
            <person name="Schuetze T."/>
            <person name="Sepcic K."/>
            <person name="Shelest E."/>
            <person name="Sherlock G."/>
            <person name="Sophianopoulou V."/>
            <person name="Squina F.M."/>
            <person name="Sun H."/>
            <person name="Susca A."/>
            <person name="Todd R.B."/>
            <person name="Tsang A."/>
            <person name="Unkles S.E."/>
            <person name="van de Wiele N."/>
            <person name="van Rossen-Uffink D."/>
            <person name="Oliveira J.V."/>
            <person name="Vesth T.C."/>
            <person name="Visser J."/>
            <person name="Yu J.-H."/>
            <person name="Zhou M."/>
            <person name="Andersen M.R."/>
            <person name="Archer D.B."/>
            <person name="Baker S.E."/>
            <person name="Benoit I."/>
            <person name="Brakhage A.A."/>
            <person name="Braus G.H."/>
            <person name="Fischer R."/>
            <person name="Frisvad J.C."/>
            <person name="Goldman G.H."/>
            <person name="Houbraken J."/>
            <person name="Oakley B."/>
            <person name="Pocsi I."/>
            <person name="Scazzocchio C."/>
            <person name="Seiboth B."/>
            <person name="vanKuyk P.A."/>
            <person name="Wortman J."/>
            <person name="Dyer P.S."/>
            <person name="Grigoriev I.V."/>
        </authorList>
    </citation>
    <scope>NUCLEOTIDE SEQUENCE [LARGE SCALE GENOMIC DNA]</scope>
    <source>
        <strain evidence="9">CBS 593.65</strain>
    </source>
</reference>
<dbReference type="OrthoDB" id="1924787at2759"/>
<dbReference type="STRING" id="1036612.A0A1L9T5L0"/>
<evidence type="ECO:0000313" key="8">
    <source>
        <dbReference type="EMBL" id="OJJ54732.1"/>
    </source>
</evidence>
<dbReference type="EMBL" id="KV878594">
    <property type="protein sequence ID" value="OJJ54732.1"/>
    <property type="molecule type" value="Genomic_DNA"/>
</dbReference>
<evidence type="ECO:0000256" key="2">
    <source>
        <dbReference type="ARBA" id="ARBA00023015"/>
    </source>
</evidence>
<dbReference type="GO" id="GO:0003677">
    <property type="term" value="F:DNA binding"/>
    <property type="evidence" value="ECO:0007669"/>
    <property type="project" value="UniProtKB-KW"/>
</dbReference>
<protein>
    <recommendedName>
        <fullName evidence="7">Zn(2)-C6 fungal-type domain-containing protein</fullName>
    </recommendedName>
</protein>
<feature type="compositionally biased region" description="Polar residues" evidence="6">
    <location>
        <begin position="462"/>
        <end position="474"/>
    </location>
</feature>
<organism evidence="8 9">
    <name type="scientific">Aspergillus sydowii CBS 593.65</name>
    <dbReference type="NCBI Taxonomy" id="1036612"/>
    <lineage>
        <taxon>Eukaryota</taxon>
        <taxon>Fungi</taxon>
        <taxon>Dikarya</taxon>
        <taxon>Ascomycota</taxon>
        <taxon>Pezizomycotina</taxon>
        <taxon>Eurotiomycetes</taxon>
        <taxon>Eurotiomycetidae</taxon>
        <taxon>Eurotiales</taxon>
        <taxon>Aspergillaceae</taxon>
        <taxon>Aspergillus</taxon>
        <taxon>Aspergillus subgen. Nidulantes</taxon>
    </lineage>
</organism>
<dbReference type="PROSITE" id="PS00463">
    <property type="entry name" value="ZN2_CY6_FUNGAL_1"/>
    <property type="match status" value="1"/>
</dbReference>
<gene>
    <name evidence="8" type="ORF">ASPSYDRAFT_35408</name>
</gene>
<keyword evidence="3" id="KW-0238">DNA-binding</keyword>
<keyword evidence="5" id="KW-0539">Nucleus</keyword>
<dbReference type="InterPro" id="IPR001138">
    <property type="entry name" value="Zn2Cys6_DnaBD"/>
</dbReference>
<keyword evidence="4" id="KW-0804">Transcription</keyword>
<dbReference type="GO" id="GO:0008270">
    <property type="term" value="F:zinc ion binding"/>
    <property type="evidence" value="ECO:0007669"/>
    <property type="project" value="InterPro"/>
</dbReference>
<evidence type="ECO:0000256" key="3">
    <source>
        <dbReference type="ARBA" id="ARBA00023125"/>
    </source>
</evidence>
<feature type="region of interest" description="Disordered" evidence="6">
    <location>
        <begin position="60"/>
        <end position="93"/>
    </location>
</feature>
<dbReference type="CDD" id="cd00067">
    <property type="entry name" value="GAL4"/>
    <property type="match status" value="1"/>
</dbReference>
<dbReference type="AlphaFoldDB" id="A0A1L9T5L0"/>
<dbReference type="GO" id="GO:0000981">
    <property type="term" value="F:DNA-binding transcription factor activity, RNA polymerase II-specific"/>
    <property type="evidence" value="ECO:0007669"/>
    <property type="project" value="InterPro"/>
</dbReference>
<feature type="region of interest" description="Disordered" evidence="6">
    <location>
        <begin position="462"/>
        <end position="483"/>
    </location>
</feature>
<feature type="compositionally biased region" description="Low complexity" evidence="6">
    <location>
        <begin position="70"/>
        <end position="85"/>
    </location>
</feature>
<dbReference type="RefSeq" id="XP_040698538.1">
    <property type="nucleotide sequence ID" value="XM_040845336.1"/>
</dbReference>
<evidence type="ECO:0000256" key="1">
    <source>
        <dbReference type="ARBA" id="ARBA00022723"/>
    </source>
</evidence>
<feature type="domain" description="Zn(2)-C6 fungal-type" evidence="7">
    <location>
        <begin position="26"/>
        <end position="56"/>
    </location>
</feature>
<dbReference type="InterPro" id="IPR050797">
    <property type="entry name" value="Carb_Metab_Trans_Reg"/>
</dbReference>
<dbReference type="PANTHER" id="PTHR31668:SF23">
    <property type="entry name" value="ZN(II)2CYS6 TRANSCRIPTION FACTOR (EUROFUNG)"/>
    <property type="match status" value="1"/>
</dbReference>
<evidence type="ECO:0000256" key="5">
    <source>
        <dbReference type="ARBA" id="ARBA00023242"/>
    </source>
</evidence>
<dbReference type="GeneID" id="63761409"/>
<evidence type="ECO:0000259" key="7">
    <source>
        <dbReference type="PROSITE" id="PS00463"/>
    </source>
</evidence>
<dbReference type="InterPro" id="IPR036864">
    <property type="entry name" value="Zn2-C6_fun-type_DNA-bd_sf"/>
</dbReference>
<dbReference type="InterPro" id="IPR007219">
    <property type="entry name" value="XnlR_reg_dom"/>
</dbReference>
<dbReference type="SMART" id="SM00906">
    <property type="entry name" value="Fungal_trans"/>
    <property type="match status" value="1"/>
</dbReference>
<dbReference type="Gene3D" id="4.10.240.10">
    <property type="entry name" value="Zn(2)-C6 fungal-type DNA-binding domain"/>
    <property type="match status" value="1"/>
</dbReference>
<dbReference type="SMART" id="SM00066">
    <property type="entry name" value="GAL4"/>
    <property type="match status" value="1"/>
</dbReference>
<feature type="region of interest" description="Disordered" evidence="6">
    <location>
        <begin position="1"/>
        <end position="25"/>
    </location>
</feature>
<dbReference type="CDD" id="cd12148">
    <property type="entry name" value="fungal_TF_MHR"/>
    <property type="match status" value="1"/>
</dbReference>
<evidence type="ECO:0000256" key="4">
    <source>
        <dbReference type="ARBA" id="ARBA00023163"/>
    </source>
</evidence>
<keyword evidence="9" id="KW-1185">Reference proteome</keyword>
<dbReference type="SUPFAM" id="SSF57701">
    <property type="entry name" value="Zn2/Cys6 DNA-binding domain"/>
    <property type="match status" value="1"/>
</dbReference>
<evidence type="ECO:0000313" key="9">
    <source>
        <dbReference type="Proteomes" id="UP000184356"/>
    </source>
</evidence>
<accession>A0A1L9T5L0</accession>
<dbReference type="Proteomes" id="UP000184356">
    <property type="component" value="Unassembled WGS sequence"/>
</dbReference>
<keyword evidence="1" id="KW-0479">Metal-binding</keyword>
<dbReference type="VEuPathDB" id="FungiDB:ASPSYDRAFT_35408"/>
<keyword evidence="2" id="KW-0805">Transcription regulation</keyword>
<dbReference type="GO" id="GO:0005634">
    <property type="term" value="C:nucleus"/>
    <property type="evidence" value="ECO:0007669"/>
    <property type="project" value="TreeGrafter"/>
</dbReference>
<dbReference type="GO" id="GO:0001080">
    <property type="term" value="P:nitrogen catabolite activation of transcription from RNA polymerase II promoter"/>
    <property type="evidence" value="ECO:0007669"/>
    <property type="project" value="TreeGrafter"/>
</dbReference>
<sequence>MSAADQGAASAPPAEARPYRSKKQQPCDACRRRRIGCIQSPGELACTLCRHRGNICTYTSQPRARKRPSKNSGSGHGSSNSLNSGEQSAPRAGNQAAQLFALPTHPFQSLVTSNGTDADGSASTASNAALMSRQTCLYSGASSDQDLYLLRHLPFNRENHFGKGNWRVWRLGENRLTLCTLRLTGQIYPDALLDAHIGAYDTAHVENIVKPHRNELLDLYYRFVHPTLPILESRLAFEEALQKGMIPASLLAAVCASAACFWSHSDTLQGVAPIDRHSLAEFVFSSTGLETRTPTLRTVQALLLYLQLPPMIVREPNHPGYWASTAQLVAVAQDIGLHVDPKGWNILESERKLRRILWWTVYMQDKWLAYWLGRPSHIQSHQLTVVPLTIADFMNEWGVLDGSSPSSTQSFVSLSHLTMVLSGIMDGFYSLRPDPSIIDKTALSLSESYRAELAQWSNRHIFTPGRPQSQNPNSGPLGRQTDLNSTSALADNMHLETLVEVLETMDDGQVSPGLWLSYCKGNIAIIGTFMISQLLASIDDETFHFRRNLLLRYQRVLDDLSGKFEFAAFPSLRLNLLLQNLFEPPAQAGDAKTSRK</sequence>
<evidence type="ECO:0000256" key="6">
    <source>
        <dbReference type="SAM" id="MobiDB-lite"/>
    </source>
</evidence>